<dbReference type="GO" id="GO:0043546">
    <property type="term" value="F:molybdopterin cofactor binding"/>
    <property type="evidence" value="ECO:0007669"/>
    <property type="project" value="InterPro"/>
</dbReference>
<dbReference type="Gene3D" id="3.40.50.740">
    <property type="match status" value="1"/>
</dbReference>
<dbReference type="InterPro" id="IPR041957">
    <property type="entry name" value="CT_Nitrate-R-NapA-like"/>
</dbReference>
<name>A0A160TD91_9ZZZZ</name>
<dbReference type="GO" id="GO:0042128">
    <property type="term" value="P:nitrate assimilation"/>
    <property type="evidence" value="ECO:0007669"/>
    <property type="project" value="UniProtKB-KW"/>
</dbReference>
<evidence type="ECO:0000256" key="1">
    <source>
        <dbReference type="ARBA" id="ARBA00001942"/>
    </source>
</evidence>
<proteinExistence type="inferred from homology"/>
<evidence type="ECO:0000256" key="4">
    <source>
        <dbReference type="ARBA" id="ARBA00022485"/>
    </source>
</evidence>
<dbReference type="CDD" id="cd02754">
    <property type="entry name" value="MopB_Nitrate-R-NapA-like"/>
    <property type="match status" value="1"/>
</dbReference>
<dbReference type="Gene3D" id="1.10.10.1100">
    <property type="entry name" value="BFD-like [2Fe-2S]-binding domain"/>
    <property type="match status" value="1"/>
</dbReference>
<dbReference type="InterPro" id="IPR041854">
    <property type="entry name" value="BFD-like_2Fe2S-bd_dom_sf"/>
</dbReference>
<dbReference type="EMBL" id="CZQC01000034">
    <property type="protein sequence ID" value="CUS41034.1"/>
    <property type="molecule type" value="Genomic_DNA"/>
</dbReference>
<organism evidence="12">
    <name type="scientific">hydrothermal vent metagenome</name>
    <dbReference type="NCBI Taxonomy" id="652676"/>
    <lineage>
        <taxon>unclassified sequences</taxon>
        <taxon>metagenomes</taxon>
        <taxon>ecological metagenomes</taxon>
    </lineage>
</organism>
<comment type="cofactor">
    <cofactor evidence="1">
        <name>Mo-bis(molybdopterin guanine dinucleotide)</name>
        <dbReference type="ChEBI" id="CHEBI:60539"/>
    </cofactor>
</comment>
<dbReference type="InterPro" id="IPR006656">
    <property type="entry name" value="Mopterin_OxRdtase"/>
</dbReference>
<keyword evidence="4" id="KW-0004">4Fe-4S</keyword>
<dbReference type="Gene3D" id="3.40.228.10">
    <property type="entry name" value="Dimethylsulfoxide Reductase, domain 2"/>
    <property type="match status" value="1"/>
</dbReference>
<keyword evidence="10" id="KW-0534">Nitrate assimilation</keyword>
<evidence type="ECO:0000256" key="5">
    <source>
        <dbReference type="ARBA" id="ARBA00022505"/>
    </source>
</evidence>
<dbReference type="AlphaFoldDB" id="A0A160TD91"/>
<dbReference type="PROSITE" id="PS51669">
    <property type="entry name" value="4FE4S_MOW_BIS_MGD"/>
    <property type="match status" value="1"/>
</dbReference>
<gene>
    <name evidence="12" type="ORF">MGWOODY_Tha1925</name>
</gene>
<protein>
    <submittedName>
        <fullName evidence="12">Assimilatory nitrate reductase large subunit</fullName>
        <ecNumber evidence="12">1.7.99.4</ecNumber>
    </submittedName>
</protein>
<dbReference type="InterPro" id="IPR006963">
    <property type="entry name" value="Mopterin_OxRdtase_4Fe-4S_dom"/>
</dbReference>
<comment type="cofactor">
    <cofactor evidence="2">
        <name>[4Fe-4S] cluster</name>
        <dbReference type="ChEBI" id="CHEBI:49883"/>
    </cofactor>
</comment>
<keyword evidence="5" id="KW-0500">Molybdenum</keyword>
<dbReference type="Pfam" id="PF01568">
    <property type="entry name" value="Molydop_binding"/>
    <property type="match status" value="1"/>
</dbReference>
<dbReference type="PANTHER" id="PTHR43105:SF9">
    <property type="entry name" value="NADPH-FE(3+) OXIDOREDUCTASE SUBUNIT ALPHA"/>
    <property type="match status" value="1"/>
</dbReference>
<dbReference type="InterPro" id="IPR009010">
    <property type="entry name" value="Asp_de-COase-like_dom_sf"/>
</dbReference>
<evidence type="ECO:0000256" key="10">
    <source>
        <dbReference type="ARBA" id="ARBA00023063"/>
    </source>
</evidence>
<dbReference type="GO" id="GO:0016491">
    <property type="term" value="F:oxidoreductase activity"/>
    <property type="evidence" value="ECO:0007669"/>
    <property type="project" value="UniProtKB-KW"/>
</dbReference>
<evidence type="ECO:0000256" key="2">
    <source>
        <dbReference type="ARBA" id="ARBA00001966"/>
    </source>
</evidence>
<keyword evidence="8" id="KW-0408">Iron</keyword>
<dbReference type="PANTHER" id="PTHR43105">
    <property type="entry name" value="RESPIRATORY NITRATE REDUCTASE"/>
    <property type="match status" value="1"/>
</dbReference>
<evidence type="ECO:0000259" key="11">
    <source>
        <dbReference type="PROSITE" id="PS51669"/>
    </source>
</evidence>
<dbReference type="GO" id="GO:0051539">
    <property type="term" value="F:4 iron, 4 sulfur cluster binding"/>
    <property type="evidence" value="ECO:0007669"/>
    <property type="project" value="UniProtKB-KW"/>
</dbReference>
<dbReference type="GO" id="GO:0016020">
    <property type="term" value="C:membrane"/>
    <property type="evidence" value="ECO:0007669"/>
    <property type="project" value="TreeGrafter"/>
</dbReference>
<keyword evidence="7 12" id="KW-0560">Oxidoreductase</keyword>
<dbReference type="SUPFAM" id="SSF53706">
    <property type="entry name" value="Formate dehydrogenase/DMSO reductase, domains 1-3"/>
    <property type="match status" value="1"/>
</dbReference>
<dbReference type="Gene3D" id="2.40.40.20">
    <property type="match status" value="1"/>
</dbReference>
<evidence type="ECO:0000256" key="6">
    <source>
        <dbReference type="ARBA" id="ARBA00022723"/>
    </source>
</evidence>
<evidence type="ECO:0000256" key="3">
    <source>
        <dbReference type="ARBA" id="ARBA00008747"/>
    </source>
</evidence>
<accession>A0A160TD91</accession>
<dbReference type="CDD" id="cd02791">
    <property type="entry name" value="MopB_CT_Nitrate-R-NapA-like"/>
    <property type="match status" value="1"/>
</dbReference>
<keyword evidence="6" id="KW-0479">Metal-binding</keyword>
<feature type="domain" description="4Fe-4S Mo/W bis-MGD-type" evidence="11">
    <location>
        <begin position="5"/>
        <end position="75"/>
    </location>
</feature>
<dbReference type="GO" id="GO:0046872">
    <property type="term" value="F:metal ion binding"/>
    <property type="evidence" value="ECO:0007669"/>
    <property type="project" value="UniProtKB-KW"/>
</dbReference>
<dbReference type="InterPro" id="IPR006657">
    <property type="entry name" value="MoPterin_dinucl-bd_dom"/>
</dbReference>
<reference evidence="12" key="1">
    <citation type="submission" date="2015-10" db="EMBL/GenBank/DDBJ databases">
        <authorList>
            <person name="Gilbert D.G."/>
        </authorList>
    </citation>
    <scope>NUCLEOTIDE SEQUENCE</scope>
</reference>
<evidence type="ECO:0000256" key="7">
    <source>
        <dbReference type="ARBA" id="ARBA00023002"/>
    </source>
</evidence>
<keyword evidence="9" id="KW-0411">Iron-sulfur</keyword>
<dbReference type="InterPro" id="IPR050123">
    <property type="entry name" value="Prok_molybdopt-oxidoreductase"/>
</dbReference>
<dbReference type="Pfam" id="PF04879">
    <property type="entry name" value="Molybdop_Fe4S4"/>
    <property type="match status" value="1"/>
</dbReference>
<dbReference type="Pfam" id="PF00384">
    <property type="entry name" value="Molybdopterin"/>
    <property type="match status" value="1"/>
</dbReference>
<dbReference type="Pfam" id="PF04324">
    <property type="entry name" value="Fer2_BFD"/>
    <property type="match status" value="1"/>
</dbReference>
<dbReference type="SUPFAM" id="SSF50692">
    <property type="entry name" value="ADC-like"/>
    <property type="match status" value="1"/>
</dbReference>
<evidence type="ECO:0000256" key="8">
    <source>
        <dbReference type="ARBA" id="ARBA00023004"/>
    </source>
</evidence>
<dbReference type="SMART" id="SM00926">
    <property type="entry name" value="Molybdop_Fe4S4"/>
    <property type="match status" value="1"/>
</dbReference>
<dbReference type="InterPro" id="IPR007419">
    <property type="entry name" value="BFD-like_2Fe2S-bd_dom"/>
</dbReference>
<dbReference type="EC" id="1.7.99.4" evidence="12"/>
<comment type="similarity">
    <text evidence="3">Belongs to the prokaryotic molybdopterin-containing oxidoreductase family. NasA/NapA/NarB subfamily.</text>
</comment>
<dbReference type="Gene3D" id="2.20.25.90">
    <property type="entry name" value="ADC-like domains"/>
    <property type="match status" value="1"/>
</dbReference>
<evidence type="ECO:0000256" key="9">
    <source>
        <dbReference type="ARBA" id="ARBA00023014"/>
    </source>
</evidence>
<sequence length="908" mass="99791">MITELQQTNTTCPYCGVGCGVTVQYQAGEISPTANLTTAQTGSVQPVAGMQAHPANFGRLCVKGSALHETIDHTDRLLYPTMNGKRTSWDKALSLVADKIQQVIHTHGPDAVAFYGSGQLLTEDYYVANKLMKGFIGSANMDTNSRLCMASAVASYKRSLGSDTVPGNYEDLEKTDLLIMVGSNAAWAHPILFQRIVAAKKANPAMKVVVIDPRRTATCDIADLHLAIRPGSDTFLFNALLTYMDQSNALDYSFIHNHTDGIAEALESASASSATFEELAQRLDVSSNDLNLFFEWFRDTPKTVTFYSQGVNQSSAGTDKANAIINLHLATGRIGKEGASPFSITGQPNAMGGREVGGLANQLAAHMDFSAAERDLVRRFWQAPTIAERPGHKAVDLFNAVKEGKIKFLWIMSTNPLVSMPDADDVKEAMKRCELVVVSDCMANTDTTAAAHVLLPAASWGEKNGTVTNSERRISRQRGFLPSPGEAMPDWWIISQVGRRLGHEEAFNYQHASDVFDEHARLSAFENNGKRDFDLSGLVGMSRSQYDALAPIQWPVNDQYPSGRARFFDDGHFYTATGKAKFINVEARLPEVHSQGDLVMNTGRIRDHWHTMTRTAKSARLGQHIAEPYADIHPDDANLRGIKHGDLVEIHNERGHIVVRAQVINDGRQRKGELFVPMHWTNRYASKARMGTLIAKTTDPISGQPELKFTQVNARPFNTAWQGFILSRKDLGPLPADYWIYGVTETGHGYEIADHESPLALIETLKARLPEGDWITLSDPSHNHYRLALLTDGRLQAVIFIHQNYDFGARQWLIERFNDETLSANDRKALLAGRPLGKQADKGAIICSCFQVGENTIKNSIQQGCCTAEALGEALKCGTNCGSCIPELKALIQREALATNAADAMTAE</sequence>
<evidence type="ECO:0000313" key="12">
    <source>
        <dbReference type="EMBL" id="CUS41034.1"/>
    </source>
</evidence>